<evidence type="ECO:0000313" key="2">
    <source>
        <dbReference type="EMBL" id="OPB75431.1"/>
    </source>
</evidence>
<evidence type="ECO:0000313" key="3">
    <source>
        <dbReference type="Proteomes" id="UP000190816"/>
    </source>
</evidence>
<reference evidence="1" key="2">
    <citation type="submission" date="2016-07" db="EMBL/GenBank/DDBJ databases">
        <title>Revisiting the taxonomy of the Elizabethkingia Genus using Whole-Genome Sequencing, Optical Mapping, and MALDI-TOF, along with proposal of three novel Elizabethkingia species: Elizabethkingia bruuniana sp. nov., Elizabethkingia ursingii sp. nov., and Elizabethkingia occulta sp. nov.</title>
        <authorList>
            <person name="Nicholson A.C."/>
        </authorList>
    </citation>
    <scope>NUCLEOTIDE SEQUENCE [LARGE SCALE GENOMIC DNA]</scope>
    <source>
        <strain evidence="1">G4123</strain>
    </source>
</reference>
<dbReference type="EMBL" id="CP016377">
    <property type="protein sequence ID" value="AQX09699.1"/>
    <property type="molecule type" value="Genomic_DNA"/>
</dbReference>
<dbReference type="KEGG" id="ego:BBD34_14090"/>
<gene>
    <name evidence="2" type="ORF">BAY32_07840</name>
    <name evidence="1" type="ORF">BBD34_14090</name>
</gene>
<dbReference type="Proteomes" id="UP000190816">
    <property type="component" value="Unassembled WGS sequence"/>
</dbReference>
<dbReference type="RefSeq" id="WP_078403952.1">
    <property type="nucleotide sequence ID" value="NZ_CP016377.1"/>
</dbReference>
<accession>A0AAC9QIN2</accession>
<name>A0AAC9QIN2_9FLAO</name>
<sequence length="193" mass="22090">MKCNFLLLLITVFSFTRCEDKATGQDLKNKIIQNYKNKKNQIQIKDDTVIIPNINLTILLSKDAIQKLQENKESVIASLLLYGSVDDEDTIPEEIRNEVGPDGLKLGLFEMEEKNVTDVINFNFEKITISKKLYDNLSNKDISVNINVFSGRKYFKDNILNMEAYDSKLDKVILNGNKVKLNGHLIPETTEMK</sequence>
<protein>
    <submittedName>
        <fullName evidence="1">Uncharacterized protein</fullName>
    </submittedName>
</protein>
<dbReference type="EMBL" id="MAIC01000014">
    <property type="protein sequence ID" value="OPB75431.1"/>
    <property type="molecule type" value="Genomic_DNA"/>
</dbReference>
<organism evidence="1">
    <name type="scientific">Elizabethkingia ursingii</name>
    <dbReference type="NCBI Taxonomy" id="1756150"/>
    <lineage>
        <taxon>Bacteria</taxon>
        <taxon>Pseudomonadati</taxon>
        <taxon>Bacteroidota</taxon>
        <taxon>Flavobacteriia</taxon>
        <taxon>Flavobacteriales</taxon>
        <taxon>Weeksellaceae</taxon>
        <taxon>Elizabethkingia</taxon>
    </lineage>
</organism>
<dbReference type="AlphaFoldDB" id="A0AAC9QIN2"/>
<proteinExistence type="predicted"/>
<reference evidence="2 3" key="1">
    <citation type="submission" date="2016-06" db="EMBL/GenBank/DDBJ databases">
        <authorList>
            <person name="Nicholson A.C."/>
        </authorList>
    </citation>
    <scope>NUCLEOTIDE SEQUENCE [LARGE SCALE GENOMIC DNA]</scope>
    <source>
        <strain evidence="2 3">G4123</strain>
    </source>
</reference>
<evidence type="ECO:0000313" key="1">
    <source>
        <dbReference type="EMBL" id="AQX09699.1"/>
    </source>
</evidence>